<name>A0A6A5TAA5_9PLEO</name>
<keyword evidence="1 4" id="KW-0378">Hydrolase</keyword>
<protein>
    <submittedName>
        <fullName evidence="4">Alpha/beta-hydrolase</fullName>
    </submittedName>
</protein>
<dbReference type="Gene3D" id="3.40.50.1820">
    <property type="entry name" value="alpha/beta hydrolase"/>
    <property type="match status" value="1"/>
</dbReference>
<dbReference type="InterPro" id="IPR000639">
    <property type="entry name" value="Epox_hydrolase-like"/>
</dbReference>
<accession>A0A6A5TAA5</accession>
<gene>
    <name evidence="4" type="ORF">CC80DRAFT_299696</name>
</gene>
<dbReference type="InterPro" id="IPR000073">
    <property type="entry name" value="AB_hydrolase_1"/>
</dbReference>
<evidence type="ECO:0000313" key="4">
    <source>
        <dbReference type="EMBL" id="KAF1948649.1"/>
    </source>
</evidence>
<evidence type="ECO:0000256" key="2">
    <source>
        <dbReference type="ARBA" id="ARBA00038334"/>
    </source>
</evidence>
<keyword evidence="5" id="KW-1185">Reference proteome</keyword>
<evidence type="ECO:0000259" key="3">
    <source>
        <dbReference type="Pfam" id="PF00561"/>
    </source>
</evidence>
<dbReference type="OrthoDB" id="284184at2759"/>
<sequence>MDAFQKKTLKTSRGYTYTYYVSEGDKSLPVLFFQHGWPDHAEMWKDVAGPLRSLNHPIIIPDMLGYDGTDKPTDPAEYKWDGMTKDLIDIVDAEGHQKLVSIGHDWGAGCAARMYHYHPDRVAGLILMNVPYVAPSREKFDLDALNSLTETLFGAPLQAYWYLFTAPDGPALLKAHADRVYHILHGQGETMKKFFCVPGAFRDYLEKGGPEIPLRPYADDPAAKKAFVDRMTRDGFEGPQCWYKSMVENHQHDVDKNLPAAVDKVNVPTLYIGCKEDFVCRPELMFAEKEKGLLPHLEESPMLDSAHWCTSEKPKDVVKSMEPWLKKTFAKN</sequence>
<dbReference type="InterPro" id="IPR029058">
    <property type="entry name" value="AB_hydrolase_fold"/>
</dbReference>
<dbReference type="PRINTS" id="PR00111">
    <property type="entry name" value="ABHYDROLASE"/>
</dbReference>
<dbReference type="GO" id="GO:0016787">
    <property type="term" value="F:hydrolase activity"/>
    <property type="evidence" value="ECO:0007669"/>
    <property type="project" value="UniProtKB-KW"/>
</dbReference>
<feature type="domain" description="AB hydrolase-1" evidence="3">
    <location>
        <begin position="29"/>
        <end position="140"/>
    </location>
</feature>
<proteinExistence type="inferred from homology"/>
<dbReference type="PANTHER" id="PTHR43329">
    <property type="entry name" value="EPOXIDE HYDROLASE"/>
    <property type="match status" value="1"/>
</dbReference>
<evidence type="ECO:0000256" key="1">
    <source>
        <dbReference type="ARBA" id="ARBA00022801"/>
    </source>
</evidence>
<evidence type="ECO:0000313" key="5">
    <source>
        <dbReference type="Proteomes" id="UP000800035"/>
    </source>
</evidence>
<reference evidence="4" key="1">
    <citation type="journal article" date="2020" name="Stud. Mycol.">
        <title>101 Dothideomycetes genomes: a test case for predicting lifestyles and emergence of pathogens.</title>
        <authorList>
            <person name="Haridas S."/>
            <person name="Albert R."/>
            <person name="Binder M."/>
            <person name="Bloem J."/>
            <person name="Labutti K."/>
            <person name="Salamov A."/>
            <person name="Andreopoulos B."/>
            <person name="Baker S."/>
            <person name="Barry K."/>
            <person name="Bills G."/>
            <person name="Bluhm B."/>
            <person name="Cannon C."/>
            <person name="Castanera R."/>
            <person name="Culley D."/>
            <person name="Daum C."/>
            <person name="Ezra D."/>
            <person name="Gonzalez J."/>
            <person name="Henrissat B."/>
            <person name="Kuo A."/>
            <person name="Liang C."/>
            <person name="Lipzen A."/>
            <person name="Lutzoni F."/>
            <person name="Magnuson J."/>
            <person name="Mondo S."/>
            <person name="Nolan M."/>
            <person name="Ohm R."/>
            <person name="Pangilinan J."/>
            <person name="Park H.-J."/>
            <person name="Ramirez L."/>
            <person name="Alfaro M."/>
            <person name="Sun H."/>
            <person name="Tritt A."/>
            <person name="Yoshinaga Y."/>
            <person name="Zwiers L.-H."/>
            <person name="Turgeon B."/>
            <person name="Goodwin S."/>
            <person name="Spatafora J."/>
            <person name="Crous P."/>
            <person name="Grigoriev I."/>
        </authorList>
    </citation>
    <scope>NUCLEOTIDE SEQUENCE</scope>
    <source>
        <strain evidence="4">CBS 675.92</strain>
    </source>
</reference>
<dbReference type="Proteomes" id="UP000800035">
    <property type="component" value="Unassembled WGS sequence"/>
</dbReference>
<dbReference type="PRINTS" id="PR00412">
    <property type="entry name" value="EPOXHYDRLASE"/>
</dbReference>
<comment type="similarity">
    <text evidence="2">Belongs to the AB hydrolase superfamily. Epoxide hydrolase family.</text>
</comment>
<dbReference type="Pfam" id="PF00561">
    <property type="entry name" value="Abhydrolase_1"/>
    <property type="match status" value="1"/>
</dbReference>
<organism evidence="4 5">
    <name type="scientific">Byssothecium circinans</name>
    <dbReference type="NCBI Taxonomy" id="147558"/>
    <lineage>
        <taxon>Eukaryota</taxon>
        <taxon>Fungi</taxon>
        <taxon>Dikarya</taxon>
        <taxon>Ascomycota</taxon>
        <taxon>Pezizomycotina</taxon>
        <taxon>Dothideomycetes</taxon>
        <taxon>Pleosporomycetidae</taxon>
        <taxon>Pleosporales</taxon>
        <taxon>Massarineae</taxon>
        <taxon>Massarinaceae</taxon>
        <taxon>Byssothecium</taxon>
    </lineage>
</organism>
<dbReference type="AlphaFoldDB" id="A0A6A5TAA5"/>
<dbReference type="EMBL" id="ML977052">
    <property type="protein sequence ID" value="KAF1948649.1"/>
    <property type="molecule type" value="Genomic_DNA"/>
</dbReference>
<dbReference type="SUPFAM" id="SSF53474">
    <property type="entry name" value="alpha/beta-Hydrolases"/>
    <property type="match status" value="1"/>
</dbReference>